<accession>A0ABY8EJU7</accession>
<evidence type="ECO:0000256" key="1">
    <source>
        <dbReference type="ARBA" id="ARBA00023027"/>
    </source>
</evidence>
<dbReference type="EMBL" id="CP120733">
    <property type="protein sequence ID" value="WFD11370.1"/>
    <property type="molecule type" value="Genomic_DNA"/>
</dbReference>
<dbReference type="PRINTS" id="PR01713">
    <property type="entry name" value="NUCEPIMERASE"/>
</dbReference>
<organism evidence="3 4">
    <name type="scientific">Tepidibacter hydrothermalis</name>
    <dbReference type="NCBI Taxonomy" id="3036126"/>
    <lineage>
        <taxon>Bacteria</taxon>
        <taxon>Bacillati</taxon>
        <taxon>Bacillota</taxon>
        <taxon>Clostridia</taxon>
        <taxon>Peptostreptococcales</taxon>
        <taxon>Peptostreptococcaceae</taxon>
        <taxon>Tepidibacter</taxon>
    </lineage>
</organism>
<name>A0ABY8EJU7_9FIRM</name>
<proteinExistence type="predicted"/>
<keyword evidence="1" id="KW-0520">NAD</keyword>
<dbReference type="InterPro" id="IPR036291">
    <property type="entry name" value="NAD(P)-bd_dom_sf"/>
</dbReference>
<dbReference type="Pfam" id="PF01370">
    <property type="entry name" value="Epimerase"/>
    <property type="match status" value="1"/>
</dbReference>
<reference evidence="3 4" key="1">
    <citation type="submission" date="2023-03" db="EMBL/GenBank/DDBJ databases">
        <title>Complete genome sequence of Tepidibacter sp. SWIR-1, isolated from a deep-sea hydrothermal vent.</title>
        <authorList>
            <person name="Li X."/>
        </authorList>
    </citation>
    <scope>NUCLEOTIDE SEQUENCE [LARGE SCALE GENOMIC DNA]</scope>
    <source>
        <strain evidence="3 4">SWIR-1</strain>
    </source>
</reference>
<dbReference type="SUPFAM" id="SSF51735">
    <property type="entry name" value="NAD(P)-binding Rossmann-fold domains"/>
    <property type="match status" value="1"/>
</dbReference>
<evidence type="ECO:0000313" key="4">
    <source>
        <dbReference type="Proteomes" id="UP001222800"/>
    </source>
</evidence>
<dbReference type="Proteomes" id="UP001222800">
    <property type="component" value="Chromosome"/>
</dbReference>
<evidence type="ECO:0000313" key="3">
    <source>
        <dbReference type="EMBL" id="WFD11370.1"/>
    </source>
</evidence>
<dbReference type="RefSeq" id="WP_277733399.1">
    <property type="nucleotide sequence ID" value="NZ_CP120733.1"/>
</dbReference>
<dbReference type="InterPro" id="IPR001509">
    <property type="entry name" value="Epimerase_deHydtase"/>
</dbReference>
<evidence type="ECO:0000259" key="2">
    <source>
        <dbReference type="Pfam" id="PF01370"/>
    </source>
</evidence>
<sequence length="310" mass="35165">MKALVTGCAGFIGSTLSERLLDEGFEVIGIDSFTDYYSKDIKEYNLKNLILNDKFTLISENLVTCDLKTYLDVDYVFHQAGQPGVRGSWGYDFEEYIYNNISATQKLLEASKNFNIKKIVYASSSSVYGNTDTIPMKETQITRPYSPYGVTKLAAENLCDLYSKNYGLSVISLRYFTVYGPRQRPEMAISTFIRNILYDKEISIYGDGNQGRDFTYVDDIVDANIKAAYSDIKSDIFNVGSQSPIKLIDVVKIIEDIIGKKANINYLDSEKGDVKDTYSDISKIQKSLGYKCDFDLEKGIYEQVEYIKNF</sequence>
<dbReference type="Gene3D" id="3.40.50.720">
    <property type="entry name" value="NAD(P)-binding Rossmann-like Domain"/>
    <property type="match status" value="1"/>
</dbReference>
<protein>
    <submittedName>
        <fullName evidence="3">NAD-dependent epimerase/dehydratase family protein</fullName>
    </submittedName>
</protein>
<gene>
    <name evidence="3" type="ORF">P4S50_04640</name>
</gene>
<feature type="domain" description="NAD-dependent epimerase/dehydratase" evidence="2">
    <location>
        <begin position="3"/>
        <end position="240"/>
    </location>
</feature>
<dbReference type="PANTHER" id="PTHR43574">
    <property type="entry name" value="EPIMERASE-RELATED"/>
    <property type="match status" value="1"/>
</dbReference>
<keyword evidence="4" id="KW-1185">Reference proteome</keyword>